<evidence type="ECO:0000256" key="5">
    <source>
        <dbReference type="SAM" id="MobiDB-lite"/>
    </source>
</evidence>
<dbReference type="InterPro" id="IPR023352">
    <property type="entry name" value="MAPEG-like_dom_sf"/>
</dbReference>
<dbReference type="EMBL" id="JANBPU010000556">
    <property type="protein sequence ID" value="KAJ1910584.1"/>
    <property type="molecule type" value="Genomic_DNA"/>
</dbReference>
<evidence type="ECO:0000313" key="8">
    <source>
        <dbReference type="Proteomes" id="UP001150538"/>
    </source>
</evidence>
<feature type="transmembrane region" description="Helical" evidence="6">
    <location>
        <begin position="53"/>
        <end position="75"/>
    </location>
</feature>
<comment type="caution">
    <text evidence="7">The sequence shown here is derived from an EMBL/GenBank/DDBJ whole genome shotgun (WGS) entry which is preliminary data.</text>
</comment>
<reference evidence="7" key="1">
    <citation type="submission" date="2022-07" db="EMBL/GenBank/DDBJ databases">
        <title>Phylogenomic reconstructions and comparative analyses of Kickxellomycotina fungi.</title>
        <authorList>
            <person name="Reynolds N.K."/>
            <person name="Stajich J.E."/>
            <person name="Barry K."/>
            <person name="Grigoriev I.V."/>
            <person name="Crous P."/>
            <person name="Smith M.E."/>
        </authorList>
    </citation>
    <scope>NUCLEOTIDE SEQUENCE</scope>
    <source>
        <strain evidence="7">NBRC 100468</strain>
    </source>
</reference>
<evidence type="ECO:0000256" key="3">
    <source>
        <dbReference type="ARBA" id="ARBA00022989"/>
    </source>
</evidence>
<evidence type="ECO:0008006" key="9">
    <source>
        <dbReference type="Google" id="ProtNLM"/>
    </source>
</evidence>
<dbReference type="GO" id="GO:0045055">
    <property type="term" value="P:regulated exocytosis"/>
    <property type="evidence" value="ECO:0007669"/>
    <property type="project" value="TreeGrafter"/>
</dbReference>
<keyword evidence="2 6" id="KW-0812">Transmembrane</keyword>
<name>A0A9W8DMR7_9FUNG</name>
<evidence type="ECO:0000256" key="1">
    <source>
        <dbReference type="ARBA" id="ARBA00004370"/>
    </source>
</evidence>
<dbReference type="PANTHER" id="PTHR31004:SF1">
    <property type="entry name" value="TRANSMEMBRANE PROTEIN 79"/>
    <property type="match status" value="1"/>
</dbReference>
<dbReference type="AlphaFoldDB" id="A0A9W8DMR7"/>
<dbReference type="PANTHER" id="PTHR31004">
    <property type="entry name" value="TRANSMEMBRANE PROTEIN 79"/>
    <property type="match status" value="1"/>
</dbReference>
<evidence type="ECO:0000256" key="6">
    <source>
        <dbReference type="SAM" id="Phobius"/>
    </source>
</evidence>
<protein>
    <recommendedName>
        <fullName evidence="9">MAPEG family protein</fullName>
    </recommendedName>
</protein>
<dbReference type="GO" id="GO:0032588">
    <property type="term" value="C:trans-Golgi network membrane"/>
    <property type="evidence" value="ECO:0007669"/>
    <property type="project" value="TreeGrafter"/>
</dbReference>
<feature type="transmembrane region" description="Helical" evidence="6">
    <location>
        <begin position="167"/>
        <end position="188"/>
    </location>
</feature>
<accession>A0A9W8DMR7</accession>
<dbReference type="OrthoDB" id="8887147at2759"/>
<dbReference type="SUPFAM" id="SSF161084">
    <property type="entry name" value="MAPEG domain-like"/>
    <property type="match status" value="1"/>
</dbReference>
<feature type="region of interest" description="Disordered" evidence="5">
    <location>
        <begin position="1"/>
        <end position="40"/>
    </location>
</feature>
<keyword evidence="3 6" id="KW-1133">Transmembrane helix</keyword>
<dbReference type="Gene3D" id="1.20.120.550">
    <property type="entry name" value="Membrane associated eicosanoid/glutathione metabolism-like domain"/>
    <property type="match status" value="1"/>
</dbReference>
<evidence type="ECO:0000313" key="7">
    <source>
        <dbReference type="EMBL" id="KAJ1910584.1"/>
    </source>
</evidence>
<gene>
    <name evidence="7" type="ORF">H4219_006176</name>
</gene>
<comment type="subcellular location">
    <subcellularLocation>
        <location evidence="1">Membrane</location>
    </subcellularLocation>
</comment>
<evidence type="ECO:0000256" key="2">
    <source>
        <dbReference type="ARBA" id="ARBA00022692"/>
    </source>
</evidence>
<feature type="transmembrane region" description="Helical" evidence="6">
    <location>
        <begin position="194"/>
        <end position="212"/>
    </location>
</feature>
<organism evidence="7 8">
    <name type="scientific">Mycoemilia scoparia</name>
    <dbReference type="NCBI Taxonomy" id="417184"/>
    <lineage>
        <taxon>Eukaryota</taxon>
        <taxon>Fungi</taxon>
        <taxon>Fungi incertae sedis</taxon>
        <taxon>Zoopagomycota</taxon>
        <taxon>Kickxellomycotina</taxon>
        <taxon>Kickxellomycetes</taxon>
        <taxon>Kickxellales</taxon>
        <taxon>Kickxellaceae</taxon>
        <taxon>Mycoemilia</taxon>
    </lineage>
</organism>
<keyword evidence="8" id="KW-1185">Reference proteome</keyword>
<dbReference type="Proteomes" id="UP001150538">
    <property type="component" value="Unassembled WGS sequence"/>
</dbReference>
<feature type="compositionally biased region" description="Polar residues" evidence="5">
    <location>
        <begin position="1"/>
        <end position="13"/>
    </location>
</feature>
<proteinExistence type="predicted"/>
<sequence>MAKSDTPNESTPIVSKKSDKASTQPGTSATTSTNAMTDNTAQGGRDSAFISKVAANMGVALATMAFGGPLLYFWILPDSHKFTSVADGLGCGARLLSISALTLVFSVMAVGLTRLFNSSECNPASPSYTPSAIIKLRAQFLQNTLEQFVIHAAAVLSLSTVVADCRLLVCLCIAFVIGRILFAVGYSIQPYHRAAGFALTFLPSIIALIYVASTTISQGFSGTK</sequence>
<evidence type="ECO:0000256" key="4">
    <source>
        <dbReference type="ARBA" id="ARBA00023136"/>
    </source>
</evidence>
<dbReference type="InterPro" id="IPR001129">
    <property type="entry name" value="Membr-assoc_MAPEG"/>
</dbReference>
<dbReference type="Pfam" id="PF01124">
    <property type="entry name" value="MAPEG"/>
    <property type="match status" value="1"/>
</dbReference>
<keyword evidence="4 6" id="KW-0472">Membrane</keyword>
<feature type="compositionally biased region" description="Polar residues" evidence="5">
    <location>
        <begin position="21"/>
        <end position="40"/>
    </location>
</feature>
<feature type="transmembrane region" description="Helical" evidence="6">
    <location>
        <begin position="95"/>
        <end position="116"/>
    </location>
</feature>